<keyword evidence="5 8" id="KW-1133">Transmembrane helix</keyword>
<evidence type="ECO:0000256" key="3">
    <source>
        <dbReference type="ARBA" id="ARBA00022692"/>
    </source>
</evidence>
<keyword evidence="4" id="KW-0201">Cytochrome c-type biogenesis</keyword>
<dbReference type="Pfam" id="PF02683">
    <property type="entry name" value="DsbD_TM"/>
    <property type="match status" value="1"/>
</dbReference>
<proteinExistence type="predicted"/>
<feature type="compositionally biased region" description="Polar residues" evidence="7">
    <location>
        <begin position="188"/>
        <end position="198"/>
    </location>
</feature>
<evidence type="ECO:0000256" key="8">
    <source>
        <dbReference type="SAM" id="Phobius"/>
    </source>
</evidence>
<accession>A0A1T0CAT6</accession>
<dbReference type="InterPro" id="IPR013766">
    <property type="entry name" value="Thioredoxin_domain"/>
</dbReference>
<evidence type="ECO:0000259" key="9">
    <source>
        <dbReference type="PROSITE" id="PS51352"/>
    </source>
</evidence>
<sequence length="740" mass="79432">MTSDCVIANAVITNVLVLTMGLMTLGAMPLQAVHGAGLNDLFSEQTSGGKFLPVNQAFNVMPSIQGDKVSVYVDITPGHYLYRDKLKLSLPDGITATSLQFDKSAHFVDDPSFGKVAVFDQNNVTATAILTNTQGKRLTDVPVTVNWQGCAKAGLCYPPEKTQFVISLDATGKNDAHATQEPITIEQATTNNHNISKQDTSKQDTSKVKTAQQTNTINPNNNLNDNTQEKTADTATSSTIKNDITGNDATTTTHDNPSTDVNIDPSTDLETQVVANQSLDNLPADASHAVTLTEMAEKPSTNTTSINTTSTNTDAHANDPFGLASHPALALLLIFLAGLTLAFTPCVLPMLPIVANIVAQQKQVSQRRSVILSGSYALGVAVAYGLLGAVIAYFGQALGILGWLQNPVILGGFALVFVLLALYMLDVVAFRLPSAISQPLQKLSQAGNQRLGSVGGSFLVGLLSALVVSPCVSAPLSGSLLAVATIGSVPLGFMALFLLGLGLSLPLVVLAATGGKLMPKAGEWMNWIKEGMAYLLFAVALLLLERVLQSPVMLMLWALWFAVVAFWWHKWSQKTPLLSRAMNYVMLLWAGCLMVGAAMGAKDSWHPLQPLTAGSGTAGILANDTLPNTAFAQSRITTLAELDQLLAQHDKVVVDVTADWCIECRIMEQSIFNQLPSQMADWHLVRLDITETTEESKAILARYQLFGPPSLLYYVDGHLQEKQVGEIKRQTFIDTLDKLS</sequence>
<dbReference type="STRING" id="90241.B0682_08980"/>
<evidence type="ECO:0000313" key="11">
    <source>
        <dbReference type="Proteomes" id="UP000191094"/>
    </source>
</evidence>
<dbReference type="EMBL" id="MUYT01000017">
    <property type="protein sequence ID" value="OOS19452.1"/>
    <property type="molecule type" value="Genomic_DNA"/>
</dbReference>
<keyword evidence="3 8" id="KW-0812">Transmembrane</keyword>
<dbReference type="NCBIfam" id="NF001419">
    <property type="entry name" value="PRK00293.1"/>
    <property type="match status" value="1"/>
</dbReference>
<evidence type="ECO:0000256" key="5">
    <source>
        <dbReference type="ARBA" id="ARBA00022989"/>
    </source>
</evidence>
<dbReference type="InterPro" id="IPR028250">
    <property type="entry name" value="DsbDN"/>
</dbReference>
<feature type="transmembrane region" description="Helical" evidence="8">
    <location>
        <begin position="489"/>
        <end position="512"/>
    </location>
</feature>
<comment type="subcellular location">
    <subcellularLocation>
        <location evidence="1">Cell membrane</location>
        <topology evidence="1">Multi-pass membrane protein</topology>
    </subcellularLocation>
</comment>
<evidence type="ECO:0000313" key="10">
    <source>
        <dbReference type="EMBL" id="OOS19452.1"/>
    </source>
</evidence>
<dbReference type="SUPFAM" id="SSF74863">
    <property type="entry name" value="Thiol:disulfide interchange protein DsbD, N-terminal domain (DsbD-alpha)"/>
    <property type="match status" value="1"/>
</dbReference>
<feature type="transmembrane region" description="Helical" evidence="8">
    <location>
        <begin position="550"/>
        <end position="569"/>
    </location>
</feature>
<evidence type="ECO:0000256" key="7">
    <source>
        <dbReference type="SAM" id="MobiDB-lite"/>
    </source>
</evidence>
<feature type="compositionally biased region" description="Polar residues" evidence="7">
    <location>
        <begin position="233"/>
        <end position="265"/>
    </location>
</feature>
<dbReference type="Gene3D" id="3.40.30.10">
    <property type="entry name" value="Glutaredoxin"/>
    <property type="match status" value="1"/>
</dbReference>
<dbReference type="InterPro" id="IPR036249">
    <property type="entry name" value="Thioredoxin-like_sf"/>
</dbReference>
<keyword evidence="2" id="KW-1003">Cell membrane</keyword>
<keyword evidence="6 8" id="KW-0472">Membrane</keyword>
<dbReference type="InterPro" id="IPR036929">
    <property type="entry name" value="DsbDN_sf"/>
</dbReference>
<name>A0A1T0CAT6_9GAMM</name>
<feature type="compositionally biased region" description="Low complexity" evidence="7">
    <location>
        <begin position="212"/>
        <end position="226"/>
    </location>
</feature>
<dbReference type="SUPFAM" id="SSF52833">
    <property type="entry name" value="Thioredoxin-like"/>
    <property type="match status" value="1"/>
</dbReference>
<feature type="region of interest" description="Disordered" evidence="7">
    <location>
        <begin position="188"/>
        <end position="265"/>
    </location>
</feature>
<gene>
    <name evidence="10" type="ORF">B0682_08980</name>
</gene>
<dbReference type="GO" id="GO:0015035">
    <property type="term" value="F:protein-disulfide reductase activity"/>
    <property type="evidence" value="ECO:0007669"/>
    <property type="project" value="TreeGrafter"/>
</dbReference>
<dbReference type="GO" id="GO:0017004">
    <property type="term" value="P:cytochrome complex assembly"/>
    <property type="evidence" value="ECO:0007669"/>
    <property type="project" value="UniProtKB-KW"/>
</dbReference>
<dbReference type="InterPro" id="IPR003834">
    <property type="entry name" value="Cyt_c_assmbl_TM_dom"/>
</dbReference>
<feature type="transmembrane region" description="Helical" evidence="8">
    <location>
        <begin position="524"/>
        <end position="544"/>
    </location>
</feature>
<dbReference type="Pfam" id="PF00085">
    <property type="entry name" value="Thioredoxin"/>
    <property type="match status" value="1"/>
</dbReference>
<dbReference type="Pfam" id="PF11412">
    <property type="entry name" value="DsbD_N"/>
    <property type="match status" value="1"/>
</dbReference>
<evidence type="ECO:0000256" key="6">
    <source>
        <dbReference type="ARBA" id="ARBA00023136"/>
    </source>
</evidence>
<feature type="transmembrane region" description="Helical" evidence="8">
    <location>
        <begin position="451"/>
        <end position="469"/>
    </location>
</feature>
<evidence type="ECO:0000256" key="4">
    <source>
        <dbReference type="ARBA" id="ARBA00022748"/>
    </source>
</evidence>
<protein>
    <recommendedName>
        <fullName evidence="9">Thioredoxin domain-containing protein</fullName>
    </recommendedName>
</protein>
<dbReference type="Gene3D" id="2.60.40.1250">
    <property type="entry name" value="Thiol:disulfide interchange protein DsbD, N-terminal domain"/>
    <property type="match status" value="1"/>
</dbReference>
<dbReference type="PANTHER" id="PTHR32234:SF0">
    <property type="entry name" value="THIOL:DISULFIDE INTERCHANGE PROTEIN DSBD"/>
    <property type="match status" value="1"/>
</dbReference>
<dbReference type="AlphaFoldDB" id="A0A1T0CAT6"/>
<keyword evidence="11" id="KW-1185">Reference proteome</keyword>
<feature type="domain" description="Thioredoxin" evidence="9">
    <location>
        <begin position="620"/>
        <end position="740"/>
    </location>
</feature>
<dbReference type="Proteomes" id="UP000191094">
    <property type="component" value="Unassembled WGS sequence"/>
</dbReference>
<feature type="transmembrane region" description="Helical" evidence="8">
    <location>
        <begin position="581"/>
        <end position="601"/>
    </location>
</feature>
<feature type="transmembrane region" description="Helical" evidence="8">
    <location>
        <begin position="407"/>
        <end position="430"/>
    </location>
</feature>
<organism evidence="10 11">
    <name type="scientific">Lwoffella lincolnii</name>
    <dbReference type="NCBI Taxonomy" id="90241"/>
    <lineage>
        <taxon>Bacteria</taxon>
        <taxon>Pseudomonadati</taxon>
        <taxon>Pseudomonadota</taxon>
        <taxon>Gammaproteobacteria</taxon>
        <taxon>Moraxellales</taxon>
        <taxon>Moraxellaceae</taxon>
        <taxon>Lwoffella</taxon>
    </lineage>
</organism>
<evidence type="ECO:0000256" key="1">
    <source>
        <dbReference type="ARBA" id="ARBA00004651"/>
    </source>
</evidence>
<evidence type="ECO:0000256" key="2">
    <source>
        <dbReference type="ARBA" id="ARBA00022475"/>
    </source>
</evidence>
<dbReference type="PANTHER" id="PTHR32234">
    <property type="entry name" value="THIOL:DISULFIDE INTERCHANGE PROTEIN DSBD"/>
    <property type="match status" value="1"/>
</dbReference>
<feature type="transmembrane region" description="Helical" evidence="8">
    <location>
        <begin position="328"/>
        <end position="358"/>
    </location>
</feature>
<comment type="caution">
    <text evidence="10">The sequence shown here is derived from an EMBL/GenBank/DDBJ whole genome shotgun (WGS) entry which is preliminary data.</text>
</comment>
<reference evidence="10 11" key="1">
    <citation type="submission" date="2017-02" db="EMBL/GenBank/DDBJ databases">
        <title>Draft genome sequence of Moraxella lincolnii CCUG 9405T type strain.</title>
        <authorList>
            <person name="Salva-Serra F."/>
            <person name="Engstrom-Jakobsson H."/>
            <person name="Thorell K."/>
            <person name="Jaen-Luchoro D."/>
            <person name="Gonzales-Siles L."/>
            <person name="Karlsson R."/>
            <person name="Yazdan S."/>
            <person name="Boulund F."/>
            <person name="Johnning A."/>
            <person name="Engstrand L."/>
            <person name="Kristiansson E."/>
            <person name="Moore E."/>
        </authorList>
    </citation>
    <scope>NUCLEOTIDE SEQUENCE [LARGE SCALE GENOMIC DNA]</scope>
    <source>
        <strain evidence="10 11">CCUG 9405</strain>
    </source>
</reference>
<dbReference type="GO" id="GO:0005886">
    <property type="term" value="C:plasma membrane"/>
    <property type="evidence" value="ECO:0007669"/>
    <property type="project" value="UniProtKB-SubCell"/>
</dbReference>
<dbReference type="PROSITE" id="PS51352">
    <property type="entry name" value="THIOREDOXIN_2"/>
    <property type="match status" value="1"/>
</dbReference>
<feature type="transmembrane region" description="Helical" evidence="8">
    <location>
        <begin position="370"/>
        <end position="395"/>
    </location>
</feature>
<dbReference type="GO" id="GO:0045454">
    <property type="term" value="P:cell redox homeostasis"/>
    <property type="evidence" value="ECO:0007669"/>
    <property type="project" value="TreeGrafter"/>
</dbReference>